<gene>
    <name evidence="3" type="ORF">C884_00669</name>
</gene>
<dbReference type="SUPFAM" id="SSF52980">
    <property type="entry name" value="Restriction endonuclease-like"/>
    <property type="match status" value="1"/>
</dbReference>
<dbReference type="Pfam" id="PF02021">
    <property type="entry name" value="UPF0102"/>
    <property type="match status" value="1"/>
</dbReference>
<evidence type="ECO:0000313" key="4">
    <source>
        <dbReference type="Proteomes" id="UP000009877"/>
    </source>
</evidence>
<dbReference type="PANTHER" id="PTHR34039:SF1">
    <property type="entry name" value="UPF0102 PROTEIN YRAN"/>
    <property type="match status" value="1"/>
</dbReference>
<dbReference type="Proteomes" id="UP000009877">
    <property type="component" value="Unassembled WGS sequence"/>
</dbReference>
<keyword evidence="4" id="KW-1185">Reference proteome</keyword>
<sequence>MPKEGSGSRLQLGEQGERLAEAFLVRRGAQVLERNWRARPTHHGVRGELDLIVQCEAVLVGVEVKTRRGTYYGHPFEAVDEIRLRRLHLLLAAWAGERGWTAARRVDVIAVLLLGGPEHERVRLEHRAGLH</sequence>
<reference evidence="3 4" key="1">
    <citation type="journal article" date="2014" name="Genome Announc.">
        <title>Draft Genome Sequence of Kocuria palustris PEL.</title>
        <authorList>
            <person name="Sharma G."/>
            <person name="Khatri I."/>
            <person name="Subramanian S."/>
        </authorList>
    </citation>
    <scope>NUCLEOTIDE SEQUENCE [LARGE SCALE GENOMIC DNA]</scope>
    <source>
        <strain evidence="3 4">PEL</strain>
    </source>
</reference>
<dbReference type="EMBL" id="ANHZ02000017">
    <property type="protein sequence ID" value="EME36190.1"/>
    <property type="molecule type" value="Genomic_DNA"/>
</dbReference>
<evidence type="ECO:0000313" key="3">
    <source>
        <dbReference type="EMBL" id="EME36190.1"/>
    </source>
</evidence>
<name>M2YCF4_9MICC</name>
<proteinExistence type="inferred from homology"/>
<dbReference type="AlphaFoldDB" id="M2YCF4"/>
<evidence type="ECO:0000256" key="1">
    <source>
        <dbReference type="ARBA" id="ARBA00006738"/>
    </source>
</evidence>
<dbReference type="PANTHER" id="PTHR34039">
    <property type="entry name" value="UPF0102 PROTEIN YRAN"/>
    <property type="match status" value="1"/>
</dbReference>
<evidence type="ECO:0000256" key="2">
    <source>
        <dbReference type="HAMAP-Rule" id="MF_00048"/>
    </source>
</evidence>
<comment type="caution">
    <text evidence="3">The sequence shown here is derived from an EMBL/GenBank/DDBJ whole genome shotgun (WGS) entry which is preliminary data.</text>
</comment>
<dbReference type="InterPro" id="IPR011335">
    <property type="entry name" value="Restrct_endonuc-II-like"/>
</dbReference>
<dbReference type="InterPro" id="IPR003509">
    <property type="entry name" value="UPF0102_YraN-like"/>
</dbReference>
<protein>
    <recommendedName>
        <fullName evidence="2">UPF0102 protein C884_00669</fullName>
    </recommendedName>
</protein>
<dbReference type="HAMAP" id="MF_00048">
    <property type="entry name" value="UPF0102"/>
    <property type="match status" value="1"/>
</dbReference>
<dbReference type="GO" id="GO:0003676">
    <property type="term" value="F:nucleic acid binding"/>
    <property type="evidence" value="ECO:0007669"/>
    <property type="project" value="InterPro"/>
</dbReference>
<comment type="similarity">
    <text evidence="1 2">Belongs to the UPF0102 family.</text>
</comment>
<dbReference type="RefSeq" id="WP_006215092.1">
    <property type="nucleotide sequence ID" value="NZ_ANHZ02000017.1"/>
</dbReference>
<organism evidence="3 4">
    <name type="scientific">Kocuria palustris PEL</name>
    <dbReference type="NCBI Taxonomy" id="1236550"/>
    <lineage>
        <taxon>Bacteria</taxon>
        <taxon>Bacillati</taxon>
        <taxon>Actinomycetota</taxon>
        <taxon>Actinomycetes</taxon>
        <taxon>Micrococcales</taxon>
        <taxon>Micrococcaceae</taxon>
        <taxon>Kocuria</taxon>
    </lineage>
</organism>
<accession>M2YCF4</accession>
<dbReference type="Gene3D" id="3.40.1350.10">
    <property type="match status" value="1"/>
</dbReference>
<dbReference type="InterPro" id="IPR011856">
    <property type="entry name" value="tRNA_endonuc-like_dom_sf"/>
</dbReference>
<dbReference type="STRING" id="71999.KPaMU14_04670"/>